<dbReference type="Proteomes" id="UP000254869">
    <property type="component" value="Unassembled WGS sequence"/>
</dbReference>
<organism evidence="3 4">
    <name type="scientific">Nocardia pseudobrasiliensis</name>
    <dbReference type="NCBI Taxonomy" id="45979"/>
    <lineage>
        <taxon>Bacteria</taxon>
        <taxon>Bacillati</taxon>
        <taxon>Actinomycetota</taxon>
        <taxon>Actinomycetes</taxon>
        <taxon>Mycobacteriales</taxon>
        <taxon>Nocardiaceae</taxon>
        <taxon>Nocardia</taxon>
    </lineage>
</organism>
<proteinExistence type="predicted"/>
<dbReference type="AlphaFoldDB" id="A0A370HYQ9"/>
<evidence type="ECO:0000313" key="4">
    <source>
        <dbReference type="Proteomes" id="UP000254869"/>
    </source>
</evidence>
<dbReference type="Gene3D" id="3.40.605.10">
    <property type="entry name" value="Aldehyde Dehydrogenase, Chain A, domain 1"/>
    <property type="match status" value="1"/>
</dbReference>
<dbReference type="STRING" id="1210086.GCA_001613105_07174"/>
<dbReference type="Gene3D" id="3.40.309.10">
    <property type="entry name" value="Aldehyde Dehydrogenase, Chain A, domain 2"/>
    <property type="match status" value="1"/>
</dbReference>
<feature type="domain" description="Aldehyde dehydrogenase" evidence="2">
    <location>
        <begin position="70"/>
        <end position="511"/>
    </location>
</feature>
<name>A0A370HYQ9_9NOCA</name>
<dbReference type="InterPro" id="IPR016163">
    <property type="entry name" value="Ald_DH_C"/>
</dbReference>
<keyword evidence="1" id="KW-0560">Oxidoreductase</keyword>
<dbReference type="GO" id="GO:0016620">
    <property type="term" value="F:oxidoreductase activity, acting on the aldehyde or oxo group of donors, NAD or NADP as acceptor"/>
    <property type="evidence" value="ECO:0007669"/>
    <property type="project" value="InterPro"/>
</dbReference>
<dbReference type="EMBL" id="QQBC01000010">
    <property type="protein sequence ID" value="RDI63460.1"/>
    <property type="molecule type" value="Genomic_DNA"/>
</dbReference>
<dbReference type="Pfam" id="PF00171">
    <property type="entry name" value="Aldedh"/>
    <property type="match status" value="1"/>
</dbReference>
<protein>
    <submittedName>
        <fullName evidence="3">Succinate-semialdehyde dehydrogenase/glutarate-semialdehyde dehydrogenase</fullName>
    </submittedName>
</protein>
<dbReference type="PANTHER" id="PTHR11699">
    <property type="entry name" value="ALDEHYDE DEHYDROGENASE-RELATED"/>
    <property type="match status" value="1"/>
</dbReference>
<dbReference type="SUPFAM" id="SSF53720">
    <property type="entry name" value="ALDH-like"/>
    <property type="match status" value="1"/>
</dbReference>
<accession>A0A370HYQ9</accession>
<keyword evidence="4" id="KW-1185">Reference proteome</keyword>
<dbReference type="InterPro" id="IPR016161">
    <property type="entry name" value="Ald_DH/histidinol_DH"/>
</dbReference>
<evidence type="ECO:0000256" key="1">
    <source>
        <dbReference type="ARBA" id="ARBA00023002"/>
    </source>
</evidence>
<reference evidence="3 4" key="1">
    <citation type="submission" date="2018-07" db="EMBL/GenBank/DDBJ databases">
        <title>Genomic Encyclopedia of Type Strains, Phase IV (KMG-IV): sequencing the most valuable type-strain genomes for metagenomic binning, comparative biology and taxonomic classification.</title>
        <authorList>
            <person name="Goeker M."/>
        </authorList>
    </citation>
    <scope>NUCLEOTIDE SEQUENCE [LARGE SCALE GENOMIC DNA]</scope>
    <source>
        <strain evidence="3 4">DSM 44290</strain>
    </source>
</reference>
<gene>
    <name evidence="3" type="ORF">DFR76_110157</name>
</gene>
<dbReference type="InterPro" id="IPR016162">
    <property type="entry name" value="Ald_DH_N"/>
</dbReference>
<comment type="caution">
    <text evidence="3">The sequence shown here is derived from an EMBL/GenBank/DDBJ whole genome shotgun (WGS) entry which is preliminary data.</text>
</comment>
<dbReference type="InterPro" id="IPR015590">
    <property type="entry name" value="Aldehyde_DH_dom"/>
</dbReference>
<dbReference type="NCBIfam" id="NF006916">
    <property type="entry name" value="PRK09407.1"/>
    <property type="match status" value="1"/>
</dbReference>
<evidence type="ECO:0000259" key="2">
    <source>
        <dbReference type="Pfam" id="PF00171"/>
    </source>
</evidence>
<sequence length="547" mass="59639">MTLNGKRRNRQILTNKIRAEKHPGQAEQPEYRIDRIVRLTVRIRSLNYFRMSSTPAYAELARQLWSSGPQTTTVAPATGQPLATLRLSNQADFAVAFDRARKAQQVWATLSPRNRAALALTLHDLILGDNNLIEILQAETGKLRGAAVEESLTTAGVALYYARNTSAFLKPRARTGAIPLATRAVELRHPKGIVGVISPWSSPLAHGVSEVIPALLAGNAVVHKPDTQTVLTTLYVRQLLIRAGLPADLWQVVVGEHDAIGAVIAGADHICFAGPTTMGRHVAEAAGRRLIDCTLELHGKNPMLVLDDADVELATTGAVRACFSAGPHLSTERIYLAEQIFDDFVPRFIAKTRQLVLETLTNPGQLERVRHHVDDARLRGARILSGGKARPDLGPLVYEPTILTGITPAMAVHHEPTFGPVVSIYRCTDDEHAVTLANDSDYGLNACIWTRDLHRGRHLATRIQCGTVNINDGYASAQTSVDAPVGGMKASGHGRRHGEHGLIRYTDIQTVASRHVPGFDPPPGLGMEPNSEVLALAYRLMQTMRRK</sequence>
<evidence type="ECO:0000313" key="3">
    <source>
        <dbReference type="EMBL" id="RDI63460.1"/>
    </source>
</evidence>